<dbReference type="AlphaFoldDB" id="A0A1J4Q9V6"/>
<dbReference type="Gene3D" id="3.40.630.10">
    <property type="entry name" value="Zn peptidases"/>
    <property type="match status" value="1"/>
</dbReference>
<evidence type="ECO:0000259" key="5">
    <source>
        <dbReference type="Pfam" id="PF07687"/>
    </source>
</evidence>
<organism evidence="6 7">
    <name type="scientific">Oceanisphaera psychrotolerans</name>
    <dbReference type="NCBI Taxonomy" id="1414654"/>
    <lineage>
        <taxon>Bacteria</taxon>
        <taxon>Pseudomonadati</taxon>
        <taxon>Pseudomonadota</taxon>
        <taxon>Gammaproteobacteria</taxon>
        <taxon>Aeromonadales</taxon>
        <taxon>Aeromonadaceae</taxon>
        <taxon>Oceanisphaera</taxon>
    </lineage>
</organism>
<keyword evidence="3" id="KW-0479">Metal-binding</keyword>
<feature type="domain" description="Peptidase M20 dimerisation" evidence="5">
    <location>
        <begin position="229"/>
        <end position="326"/>
    </location>
</feature>
<accession>A0A1J4Q9V6</accession>
<keyword evidence="3" id="KW-0464">Manganese</keyword>
<dbReference type="InterPro" id="IPR017439">
    <property type="entry name" value="Amidohydrolase"/>
</dbReference>
<dbReference type="Proteomes" id="UP000243073">
    <property type="component" value="Unassembled WGS sequence"/>
</dbReference>
<dbReference type="GO" id="GO:0016787">
    <property type="term" value="F:hydrolase activity"/>
    <property type="evidence" value="ECO:0007669"/>
    <property type="project" value="UniProtKB-KW"/>
</dbReference>
<feature type="chain" id="PRO_5009632237" evidence="4">
    <location>
        <begin position="26"/>
        <end position="437"/>
    </location>
</feature>
<feature type="binding site" evidence="3">
    <location>
        <position position="176"/>
    </location>
    <ligand>
        <name>Mn(2+)</name>
        <dbReference type="ChEBI" id="CHEBI:29035"/>
        <label>2</label>
    </ligand>
</feature>
<protein>
    <submittedName>
        <fullName evidence="6">N-acyl-L-amino acid amidohydrolase</fullName>
    </submittedName>
</protein>
<dbReference type="GO" id="GO:0046872">
    <property type="term" value="F:metal ion binding"/>
    <property type="evidence" value="ECO:0007669"/>
    <property type="project" value="UniProtKB-KW"/>
</dbReference>
<dbReference type="InterPro" id="IPR002933">
    <property type="entry name" value="Peptidase_M20"/>
</dbReference>
<dbReference type="Pfam" id="PF07687">
    <property type="entry name" value="M20_dimer"/>
    <property type="match status" value="1"/>
</dbReference>
<dbReference type="Gene3D" id="3.30.70.360">
    <property type="match status" value="1"/>
</dbReference>
<feature type="binding site" evidence="3">
    <location>
        <position position="207"/>
    </location>
    <ligand>
        <name>Mn(2+)</name>
        <dbReference type="ChEBI" id="CHEBI:29035"/>
        <label>2</label>
    </ligand>
</feature>
<dbReference type="RefSeq" id="WP_071473928.1">
    <property type="nucleotide sequence ID" value="NZ_MDKE01000066.1"/>
</dbReference>
<proteinExistence type="inferred from homology"/>
<dbReference type="EMBL" id="MDKE01000066">
    <property type="protein sequence ID" value="OIN04833.1"/>
    <property type="molecule type" value="Genomic_DNA"/>
</dbReference>
<dbReference type="SUPFAM" id="SSF55031">
    <property type="entry name" value="Bacterial exopeptidase dimerisation domain"/>
    <property type="match status" value="1"/>
</dbReference>
<dbReference type="InterPro" id="IPR011650">
    <property type="entry name" value="Peptidase_M20_dimer"/>
</dbReference>
<gene>
    <name evidence="6" type="ORF">BFR47_05975</name>
</gene>
<dbReference type="PANTHER" id="PTHR11014:SF63">
    <property type="entry name" value="METALLOPEPTIDASE, PUTATIVE (AFU_ORTHOLOGUE AFUA_6G09600)-RELATED"/>
    <property type="match status" value="1"/>
</dbReference>
<keyword evidence="7" id="KW-1185">Reference proteome</keyword>
<evidence type="ECO:0000256" key="4">
    <source>
        <dbReference type="SAM" id="SignalP"/>
    </source>
</evidence>
<comment type="caution">
    <text evidence="6">The sequence shown here is derived from an EMBL/GenBank/DDBJ whole genome shotgun (WGS) entry which is preliminary data.</text>
</comment>
<feature type="binding site" evidence="3">
    <location>
        <position position="140"/>
    </location>
    <ligand>
        <name>Mn(2+)</name>
        <dbReference type="ChEBI" id="CHEBI:29035"/>
        <label>2</label>
    </ligand>
</feature>
<feature type="binding site" evidence="3">
    <location>
        <position position="405"/>
    </location>
    <ligand>
        <name>Mn(2+)</name>
        <dbReference type="ChEBI" id="CHEBI:29035"/>
        <label>2</label>
    </ligand>
</feature>
<dbReference type="Pfam" id="PF01546">
    <property type="entry name" value="Peptidase_M20"/>
    <property type="match status" value="1"/>
</dbReference>
<evidence type="ECO:0000256" key="2">
    <source>
        <dbReference type="ARBA" id="ARBA00022801"/>
    </source>
</evidence>
<reference evidence="6 7" key="1">
    <citation type="submission" date="2016-07" db="EMBL/GenBank/DDBJ databases">
        <title>Draft Genome Sequence of Oceanisphaera psychrotolerans, isolated from coastal sediment samples.</title>
        <authorList>
            <person name="Zhuo S."/>
            <person name="Ruan Z."/>
        </authorList>
    </citation>
    <scope>NUCLEOTIDE SEQUENCE [LARGE SCALE GENOMIC DNA]</scope>
    <source>
        <strain evidence="6 7">LAM-WHM-ZC</strain>
    </source>
</reference>
<evidence type="ECO:0000313" key="6">
    <source>
        <dbReference type="EMBL" id="OIN04833.1"/>
    </source>
</evidence>
<comment type="cofactor">
    <cofactor evidence="3">
        <name>Mn(2+)</name>
        <dbReference type="ChEBI" id="CHEBI:29035"/>
    </cofactor>
    <text evidence="3">The Mn(2+) ion enhances activity.</text>
</comment>
<feature type="binding site" evidence="3">
    <location>
        <position position="142"/>
    </location>
    <ligand>
        <name>Mn(2+)</name>
        <dbReference type="ChEBI" id="CHEBI:29035"/>
        <label>2</label>
    </ligand>
</feature>
<dbReference type="PANTHER" id="PTHR11014">
    <property type="entry name" value="PEPTIDASE M20 FAMILY MEMBER"/>
    <property type="match status" value="1"/>
</dbReference>
<dbReference type="OrthoDB" id="9777385at2"/>
<dbReference type="NCBIfam" id="TIGR01891">
    <property type="entry name" value="amidohydrolases"/>
    <property type="match status" value="1"/>
</dbReference>
<evidence type="ECO:0000313" key="7">
    <source>
        <dbReference type="Proteomes" id="UP000243073"/>
    </source>
</evidence>
<name>A0A1J4Q9V6_9GAMM</name>
<dbReference type="FunFam" id="3.30.70.360:FF:000014">
    <property type="entry name" value="N-acyl-L-amino acid amidohydrolase"/>
    <property type="match status" value="1"/>
</dbReference>
<dbReference type="STRING" id="1414654.BFR47_05975"/>
<evidence type="ECO:0000256" key="1">
    <source>
        <dbReference type="ARBA" id="ARBA00006153"/>
    </source>
</evidence>
<dbReference type="InterPro" id="IPR036264">
    <property type="entry name" value="Bact_exopeptidase_dim_dom"/>
</dbReference>
<dbReference type="PIRSF" id="PIRSF005962">
    <property type="entry name" value="Pept_M20D_amidohydro"/>
    <property type="match status" value="1"/>
</dbReference>
<evidence type="ECO:0000256" key="3">
    <source>
        <dbReference type="PIRSR" id="PIRSR005962-1"/>
    </source>
</evidence>
<comment type="similarity">
    <text evidence="1">Belongs to the peptidase M20 family.</text>
</comment>
<sequence>MTPRTARTLLASALAGLMMSSPLQAADAPLTDAIQQQIDTVMPRVVDWRRDIHQHPELGNREHRTAGLVADHLTSLGLEVRTGIAYTGVVGILRGAQPGPVVALRADMDALPVTEEVDLPFASKVRTTYNGEEVGVAHACGHDNHVAILMGVAQVLAAQKEQLTGTVLFVFQPAEEGAPEGEEGGAELMLKEGLFADIRPDAMFGLHVMPAPVGTIAVRTESTMASSDSFSIKVHGKQTHGGMPWAGVDPIVVSSQIVLGLQTIVSRQLDATRSPSVISLGAIHGGVRSNIIPEEVEMQGTIRTFSEESRTQIHQRMTQTAAHIAESTGARAEVTISPGYPVTVNDTQLTEAMMPTLRRVAGDKLQQARLLTASEDFAFFAQQVPSMYFFLGAAPDNPELVYPNHSPKFYADERALPIGVTAMTALTLDYLQQQASR</sequence>
<keyword evidence="4" id="KW-0732">Signal</keyword>
<keyword evidence="2 6" id="KW-0378">Hydrolase</keyword>
<feature type="signal peptide" evidence="4">
    <location>
        <begin position="1"/>
        <end position="25"/>
    </location>
</feature>
<dbReference type="SUPFAM" id="SSF53187">
    <property type="entry name" value="Zn-dependent exopeptidases"/>
    <property type="match status" value="1"/>
</dbReference>